<feature type="domain" description="AB hydrolase-1" evidence="1">
    <location>
        <begin position="30"/>
        <end position="179"/>
    </location>
</feature>
<evidence type="ECO:0000313" key="3">
    <source>
        <dbReference type="Proteomes" id="UP000241440"/>
    </source>
</evidence>
<dbReference type="InterPro" id="IPR050266">
    <property type="entry name" value="AB_hydrolase_sf"/>
</dbReference>
<dbReference type="Proteomes" id="UP000241440">
    <property type="component" value="Unassembled WGS sequence"/>
</dbReference>
<dbReference type="RefSeq" id="WP_045082693.1">
    <property type="nucleotide sequence ID" value="NZ_JZSX01000002.1"/>
</dbReference>
<dbReference type="EMBL" id="PYOY01000001">
    <property type="protein sequence ID" value="PSX09481.1"/>
    <property type="molecule type" value="Genomic_DNA"/>
</dbReference>
<protein>
    <submittedName>
        <fullName evidence="2">Alpha/beta hydrolase</fullName>
    </submittedName>
</protein>
<proteinExistence type="predicted"/>
<accession>A0A855SJD7</accession>
<evidence type="ECO:0000313" key="2">
    <source>
        <dbReference type="EMBL" id="PSX09481.1"/>
    </source>
</evidence>
<reference evidence="2 3" key="1">
    <citation type="submission" date="2018-01" db="EMBL/GenBank/DDBJ databases">
        <title>Whole genome sequencing of Histamine producing bacteria.</title>
        <authorList>
            <person name="Butler K."/>
        </authorList>
    </citation>
    <scope>NUCLEOTIDE SEQUENCE [LARGE SCALE GENOMIC DNA]</scope>
    <source>
        <strain evidence="2 3">A2-1</strain>
    </source>
</reference>
<name>A0A855SJD7_PHOAN</name>
<dbReference type="PANTHER" id="PTHR43798:SF33">
    <property type="entry name" value="HYDROLASE, PUTATIVE (AFU_ORTHOLOGUE AFUA_2G14860)-RELATED"/>
    <property type="match status" value="1"/>
</dbReference>
<dbReference type="AlphaFoldDB" id="A0A855SJD7"/>
<gene>
    <name evidence="2" type="ORF">C0W41_01440</name>
</gene>
<dbReference type="InterPro" id="IPR029058">
    <property type="entry name" value="AB_hydrolase_fold"/>
</dbReference>
<comment type="caution">
    <text evidence="2">The sequence shown here is derived from an EMBL/GenBank/DDBJ whole genome shotgun (WGS) entry which is preliminary data.</text>
</comment>
<dbReference type="SUPFAM" id="SSF53474">
    <property type="entry name" value="alpha/beta-Hydrolases"/>
    <property type="match status" value="1"/>
</dbReference>
<organism evidence="2 3">
    <name type="scientific">Photobacterium angustum</name>
    <dbReference type="NCBI Taxonomy" id="661"/>
    <lineage>
        <taxon>Bacteria</taxon>
        <taxon>Pseudomonadati</taxon>
        <taxon>Pseudomonadota</taxon>
        <taxon>Gammaproteobacteria</taxon>
        <taxon>Vibrionales</taxon>
        <taxon>Vibrionaceae</taxon>
        <taxon>Photobacterium</taxon>
    </lineage>
</organism>
<dbReference type="PANTHER" id="PTHR43798">
    <property type="entry name" value="MONOACYLGLYCEROL LIPASE"/>
    <property type="match status" value="1"/>
</dbReference>
<dbReference type="Pfam" id="PF00561">
    <property type="entry name" value="Abhydrolase_1"/>
    <property type="match status" value="1"/>
</dbReference>
<sequence>MEAITFKLAELELAGLTNFSLSSPLENNKPVLLFIHGWQDNAATFSSLWQRLEKDFNLVAIDLPGHGLSQSRSGDNYYHFFDYIDDLHQVIMQLPATRVCLVGHSLGAIIASCYSAAYPQLIDKLVLIEGLSPLVEEAEQTVERLKRGIKSRQQYRKSSERRKARAMSSFTEALQLRANVNDLPMTCLEPVVKRATIKRNGLWYWRHDHRLRCESLYRMTQQQAQAIMSSIEAPIYSIVGSHGFPQLRDDPQDKYKLQQFSQVVIVGGHHCHLEQPDTVSNCIRAFISLERD</sequence>
<dbReference type="PRINTS" id="PR00111">
    <property type="entry name" value="ABHYDROLASE"/>
</dbReference>
<dbReference type="Gene3D" id="3.40.50.1820">
    <property type="entry name" value="alpha/beta hydrolase"/>
    <property type="match status" value="1"/>
</dbReference>
<evidence type="ECO:0000259" key="1">
    <source>
        <dbReference type="Pfam" id="PF00561"/>
    </source>
</evidence>
<dbReference type="InterPro" id="IPR000073">
    <property type="entry name" value="AB_hydrolase_1"/>
</dbReference>
<keyword evidence="2" id="KW-0378">Hydrolase</keyword>
<dbReference type="GO" id="GO:0016787">
    <property type="term" value="F:hydrolase activity"/>
    <property type="evidence" value="ECO:0007669"/>
    <property type="project" value="UniProtKB-KW"/>
</dbReference>
<dbReference type="GeneID" id="61228258"/>
<dbReference type="GO" id="GO:0016020">
    <property type="term" value="C:membrane"/>
    <property type="evidence" value="ECO:0007669"/>
    <property type="project" value="TreeGrafter"/>
</dbReference>